<dbReference type="RefSeq" id="WP_010916338.1">
    <property type="nucleotide sequence ID" value="NC_002689.2"/>
</dbReference>
<organism evidence="2 3">
    <name type="scientific">Thermoplasma volcanium (strain ATCC 51530 / DSM 4299 / JCM 9571 / NBRC 15438 / GSS1)</name>
    <dbReference type="NCBI Taxonomy" id="273116"/>
    <lineage>
        <taxon>Archaea</taxon>
        <taxon>Methanobacteriati</taxon>
        <taxon>Thermoplasmatota</taxon>
        <taxon>Thermoplasmata</taxon>
        <taxon>Thermoplasmatales</taxon>
        <taxon>Thermoplasmataceae</taxon>
        <taxon>Thermoplasma</taxon>
    </lineage>
</organism>
<dbReference type="PaxDb" id="273116-14324295"/>
<proteinExistence type="predicted"/>
<keyword evidence="1" id="KW-1133">Transmembrane helix</keyword>
<dbReference type="AlphaFoldDB" id="Q97CM0"/>
<feature type="transmembrane region" description="Helical" evidence="1">
    <location>
        <begin position="211"/>
        <end position="232"/>
    </location>
</feature>
<dbReference type="Proteomes" id="UP000001017">
    <property type="component" value="Chromosome"/>
</dbReference>
<feature type="transmembrane region" description="Helical" evidence="1">
    <location>
        <begin position="66"/>
        <end position="89"/>
    </location>
</feature>
<keyword evidence="3" id="KW-1185">Reference proteome</keyword>
<feature type="transmembrane region" description="Helical" evidence="1">
    <location>
        <begin position="110"/>
        <end position="138"/>
    </location>
</feature>
<keyword evidence="1" id="KW-0812">Transmembrane</keyword>
<feature type="transmembrane region" description="Helical" evidence="1">
    <location>
        <begin position="158"/>
        <end position="178"/>
    </location>
</feature>
<dbReference type="EMBL" id="BA000011">
    <property type="protein sequence ID" value="BAB59223.1"/>
    <property type="molecule type" value="Genomic_DNA"/>
</dbReference>
<feature type="transmembrane region" description="Helical" evidence="1">
    <location>
        <begin position="6"/>
        <end position="33"/>
    </location>
</feature>
<keyword evidence="1" id="KW-0472">Membrane</keyword>
<protein>
    <recommendedName>
        <fullName evidence="4">Cytochrome d ubiquinol oxidase subunit II</fullName>
    </recommendedName>
</protein>
<evidence type="ECO:0000256" key="1">
    <source>
        <dbReference type="SAM" id="Phobius"/>
    </source>
</evidence>
<dbReference type="OrthoDB" id="56361at2157"/>
<evidence type="ECO:0000313" key="3">
    <source>
        <dbReference type="Proteomes" id="UP000001017"/>
    </source>
</evidence>
<evidence type="ECO:0008006" key="4">
    <source>
        <dbReference type="Google" id="ProtNLM"/>
    </source>
</evidence>
<sequence>MNGVFAINFFVMALMLALYISESFGAIILLFFYKDGSKKVTPYVVPIWELTGTFIAFWVVTSDFAYPSILVPAAFIYAVPLLILLIAFIGRNAFIIFGEFIKKGFIDEKAMYKIFSIFECIFCLVFVIFASSVVTGGGVILSKLAFNVGKWATTPGDVLFVVGTVIFIFGLSFIFYGLEKYKLHSIVLTYIGIILAVVAFVQIHLSISTVPLSPVLAIPILIGILAPILFYIDSTRKIVENKIFFLALLVISVYPFYSLVYPKFFGGTLPVSAFLTNSPMATAYFYITLGGGILLIAMLAYMVYVANGFNKMVAEKA</sequence>
<reference evidence="2 3" key="2">
    <citation type="journal article" date="2000" name="Proc. Natl. Acad. Sci. U.S.A.">
        <title>Archaeal adaptation to higher temperatures revealed by genomic sequence of Thermoplasma volcanium.</title>
        <authorList>
            <person name="Kawashima T."/>
            <person name="Amano N."/>
            <person name="Koike H."/>
            <person name="Makino S."/>
            <person name="Higuchi S."/>
            <person name="Kawashima-Ohya Y."/>
            <person name="Watanabe K."/>
            <person name="Yamazaki M."/>
            <person name="Kanehori K."/>
            <person name="Kawamoto T."/>
            <person name="Nunoshiba T."/>
            <person name="Yamamoto Y."/>
            <person name="Aramaki H."/>
            <person name="Makino K."/>
            <person name="Suzuki M."/>
        </authorList>
    </citation>
    <scope>NUCLEOTIDE SEQUENCE [LARGE SCALE GENOMIC DNA]</scope>
    <source>
        <strain evidence="3">ATCC 51530 / DSM 4299 / JCM 9571 / NBRC 15438 / GSS1</strain>
    </source>
</reference>
<reference evidence="2 3" key="1">
    <citation type="journal article" date="1999" name="Proc. Jpn. Acad.">
        <title>Determination of the complete genomic DNA sequence of Thermoplasma volvanium GSS1.</title>
        <authorList>
            <person name="Kawashima T."/>
            <person name="Yamamoto Y."/>
            <person name="Aramaki H."/>
            <person name="Nunoshiba T."/>
            <person name="Kawamoto T."/>
            <person name="Watanabe K."/>
            <person name="Yamazaki M."/>
            <person name="Kanehori K."/>
            <person name="Amano N."/>
            <person name="Ohya Y."/>
            <person name="Makino K."/>
            <person name="Suzuki M."/>
        </authorList>
    </citation>
    <scope>NUCLEOTIDE SEQUENCE [LARGE SCALE GENOMIC DNA]</scope>
    <source>
        <strain evidence="3">ATCC 51530 / DSM 4299 / JCM 9571 / NBRC 15438 / GSS1</strain>
    </source>
</reference>
<dbReference type="GeneID" id="1441568"/>
<feature type="transmembrane region" description="Helical" evidence="1">
    <location>
        <begin position="284"/>
        <end position="306"/>
    </location>
</feature>
<dbReference type="eggNOG" id="arCOG05350">
    <property type="taxonomic scope" value="Archaea"/>
</dbReference>
<gene>
    <name evidence="2" type="ORF">TVG0080863</name>
</gene>
<feature type="transmembrane region" description="Helical" evidence="1">
    <location>
        <begin position="244"/>
        <end position="264"/>
    </location>
</feature>
<feature type="transmembrane region" description="Helical" evidence="1">
    <location>
        <begin position="40"/>
        <end position="60"/>
    </location>
</feature>
<dbReference type="HOGENOM" id="CLU_876093_0_0_2"/>
<name>Q97CM0_THEVO</name>
<dbReference type="KEGG" id="tvo:TVG0080863"/>
<feature type="transmembrane region" description="Helical" evidence="1">
    <location>
        <begin position="185"/>
        <end position="205"/>
    </location>
</feature>
<evidence type="ECO:0000313" key="2">
    <source>
        <dbReference type="EMBL" id="BAB59223.1"/>
    </source>
</evidence>
<dbReference type="STRING" id="273116.gene:9380847"/>
<accession>Q97CM0</accession>